<accession>A0A4R9LQJ8</accession>
<dbReference type="OrthoDB" id="323969at2"/>
<dbReference type="AlphaFoldDB" id="A0A4R9LQJ8"/>
<dbReference type="Proteomes" id="UP000298264">
    <property type="component" value="Unassembled WGS sequence"/>
</dbReference>
<proteinExistence type="predicted"/>
<gene>
    <name evidence="1" type="ORF">EHS11_10365</name>
</gene>
<evidence type="ECO:0000313" key="2">
    <source>
        <dbReference type="Proteomes" id="UP000298264"/>
    </source>
</evidence>
<comment type="caution">
    <text evidence="1">The sequence shown here is derived from an EMBL/GenBank/DDBJ whole genome shotgun (WGS) entry which is preliminary data.</text>
</comment>
<dbReference type="EMBL" id="RQHV01000048">
    <property type="protein sequence ID" value="TGN10159.1"/>
    <property type="molecule type" value="Genomic_DNA"/>
</dbReference>
<keyword evidence="2" id="KW-1185">Reference proteome</keyword>
<name>A0A4R9LQJ8_9LEPT</name>
<protein>
    <submittedName>
        <fullName evidence="1">Uncharacterized protein</fullName>
    </submittedName>
</protein>
<organism evidence="1 2">
    <name type="scientific">Leptospira ilyithenensis</name>
    <dbReference type="NCBI Taxonomy" id="2484901"/>
    <lineage>
        <taxon>Bacteria</taxon>
        <taxon>Pseudomonadati</taxon>
        <taxon>Spirochaetota</taxon>
        <taxon>Spirochaetia</taxon>
        <taxon>Leptospirales</taxon>
        <taxon>Leptospiraceae</taxon>
        <taxon>Leptospira</taxon>
    </lineage>
</organism>
<sequence length="211" mass="24359">MIIGKVKRILKYKYWGLFIFPFLLVFLAGREANTRFSRDLSQFFPKESLSKKERVLYFLTEEEKNSNLSLREKKEFTHAVVRSGQRLQLPDGTKLGGHIPDSDLFLYVWAKTRSDLRSDSKSGHGILGLPEFQVANLEKKAGAKIDRVFDVFNFNLQFKIALVLYKEYLSAGLSAKDAYLKLYGLGKASTEWERLEKIYADLHEKVIPENL</sequence>
<evidence type="ECO:0000313" key="1">
    <source>
        <dbReference type="EMBL" id="TGN10159.1"/>
    </source>
</evidence>
<reference evidence="1" key="1">
    <citation type="journal article" date="2019" name="PLoS Negl. Trop. Dis.">
        <title>Revisiting the worldwide diversity of Leptospira species in the environment.</title>
        <authorList>
            <person name="Vincent A.T."/>
            <person name="Schiettekatte O."/>
            <person name="Bourhy P."/>
            <person name="Veyrier F.J."/>
            <person name="Picardeau M."/>
        </authorList>
    </citation>
    <scope>NUCLEOTIDE SEQUENCE [LARGE SCALE GENOMIC DNA]</scope>
    <source>
        <strain evidence="1">201400974</strain>
    </source>
</reference>